<dbReference type="InterPro" id="IPR035892">
    <property type="entry name" value="C2_domain_sf"/>
</dbReference>
<dbReference type="GO" id="GO:0001786">
    <property type="term" value="F:phosphatidylserine binding"/>
    <property type="evidence" value="ECO:0007669"/>
    <property type="project" value="TreeGrafter"/>
</dbReference>
<evidence type="ECO:0000256" key="1">
    <source>
        <dbReference type="SAM" id="Phobius"/>
    </source>
</evidence>
<feature type="transmembrane region" description="Helical" evidence="1">
    <location>
        <begin position="35"/>
        <end position="57"/>
    </location>
</feature>
<evidence type="ECO:0000313" key="2">
    <source>
        <dbReference type="EMBL" id="CAF1956513.1"/>
    </source>
</evidence>
<dbReference type="GO" id="GO:0030276">
    <property type="term" value="F:clathrin binding"/>
    <property type="evidence" value="ECO:0007669"/>
    <property type="project" value="TreeGrafter"/>
</dbReference>
<keyword evidence="1" id="KW-0812">Transmembrane</keyword>
<comment type="caution">
    <text evidence="2">The sequence shown here is derived from an EMBL/GenBank/DDBJ whole genome shotgun (WGS) entry which is preliminary data.</text>
</comment>
<dbReference type="GO" id="GO:0005544">
    <property type="term" value="F:calcium-dependent phospholipid binding"/>
    <property type="evidence" value="ECO:0007669"/>
    <property type="project" value="TreeGrafter"/>
</dbReference>
<keyword evidence="1" id="KW-0472">Membrane</keyword>
<keyword evidence="1" id="KW-1133">Transmembrane helix</keyword>
<dbReference type="Proteomes" id="UP000663856">
    <property type="component" value="Unassembled WGS sequence"/>
</dbReference>
<name>A0A816LJI9_9BILA</name>
<sequence length="466" mass="53657">MDETNRNNHSDQKYYFDQLSYVLPWQRSFTSHERIIIVLIAATVVSLVACTLLCFICSQSPLRRRPNSKKKIVSRNDTLVLPSVPSNESSIQTDDKSNFNILKQYPYLYLGRESSYGTISDIDDGKLSNGINHPSSMNGNVSCSPSLNSSCSTDSSLLTIADTFPSPSYAQVNVELNFDIKKNLLVINLTNSKHFSLHPAFDEQAEFFIHVQLLNNKILKKFQDATRNRRSSLQLSTWKNQQEKTTKKLSRTTSDTLICDEHLQFALNSDSVKSVSLRFSLFCIERAGIQDVMFEATIRLDASMIPHYRQIIEFKDLPEIAFGEIFLGLSYLPTAARFTIKIEKLHYLCKKEKDQIIDARLILTFFHHGRRFFQKKLPSFIANESFTTNNNVYEINDIITQNIPQNDIQSIYVHFELVIHISNLKEESIMSCGSILLGEHTRYETVWQKMLEQPRQTHLGWYQFFG</sequence>
<dbReference type="EMBL" id="CAJNRF010000354">
    <property type="protein sequence ID" value="CAF1956513.1"/>
    <property type="molecule type" value="Genomic_DNA"/>
</dbReference>
<protein>
    <submittedName>
        <fullName evidence="2">Uncharacterized protein</fullName>
    </submittedName>
</protein>
<proteinExistence type="predicted"/>
<dbReference type="PANTHER" id="PTHR10024">
    <property type="entry name" value="SYNAPTOTAGMIN"/>
    <property type="match status" value="1"/>
</dbReference>
<dbReference type="Gene3D" id="2.60.40.150">
    <property type="entry name" value="C2 domain"/>
    <property type="match status" value="1"/>
</dbReference>
<gene>
    <name evidence="2" type="ORF">WKI299_LOCUS2628</name>
</gene>
<dbReference type="GO" id="GO:0005886">
    <property type="term" value="C:plasma membrane"/>
    <property type="evidence" value="ECO:0007669"/>
    <property type="project" value="TreeGrafter"/>
</dbReference>
<accession>A0A816LJI9</accession>
<dbReference type="AlphaFoldDB" id="A0A816LJI9"/>
<evidence type="ECO:0000313" key="3">
    <source>
        <dbReference type="Proteomes" id="UP000663856"/>
    </source>
</evidence>
<reference evidence="2" key="1">
    <citation type="submission" date="2021-02" db="EMBL/GenBank/DDBJ databases">
        <authorList>
            <person name="Nowell W R."/>
        </authorList>
    </citation>
    <scope>NUCLEOTIDE SEQUENCE</scope>
</reference>
<organism evidence="2 3">
    <name type="scientific">Rotaria magnacalcarata</name>
    <dbReference type="NCBI Taxonomy" id="392030"/>
    <lineage>
        <taxon>Eukaryota</taxon>
        <taxon>Metazoa</taxon>
        <taxon>Spiralia</taxon>
        <taxon>Gnathifera</taxon>
        <taxon>Rotifera</taxon>
        <taxon>Eurotatoria</taxon>
        <taxon>Bdelloidea</taxon>
        <taxon>Philodinida</taxon>
        <taxon>Philodinidae</taxon>
        <taxon>Rotaria</taxon>
    </lineage>
</organism>
<dbReference type="GO" id="GO:0017156">
    <property type="term" value="P:calcium-ion regulated exocytosis"/>
    <property type="evidence" value="ECO:0007669"/>
    <property type="project" value="TreeGrafter"/>
</dbReference>
<dbReference type="GO" id="GO:0070382">
    <property type="term" value="C:exocytic vesicle"/>
    <property type="evidence" value="ECO:0007669"/>
    <property type="project" value="TreeGrafter"/>
</dbReference>
<dbReference type="GO" id="GO:0000149">
    <property type="term" value="F:SNARE binding"/>
    <property type="evidence" value="ECO:0007669"/>
    <property type="project" value="TreeGrafter"/>
</dbReference>
<dbReference type="GO" id="GO:0005509">
    <property type="term" value="F:calcium ion binding"/>
    <property type="evidence" value="ECO:0007669"/>
    <property type="project" value="TreeGrafter"/>
</dbReference>